<organism evidence="2 3">
    <name type="scientific">Blastomonas natatoria</name>
    <dbReference type="NCBI Taxonomy" id="34015"/>
    <lineage>
        <taxon>Bacteria</taxon>
        <taxon>Pseudomonadati</taxon>
        <taxon>Pseudomonadota</taxon>
        <taxon>Alphaproteobacteria</taxon>
        <taxon>Sphingomonadales</taxon>
        <taxon>Sphingomonadaceae</taxon>
        <taxon>Blastomonas</taxon>
    </lineage>
</organism>
<sequence>MAKELIALVCLALATPAMAQLAEQVDLKRPERPVPGADEAMIVLRPHAPGMVGDNRILFYRYDPATGKVAVDAKGQPVGTKITYSYTVFGGKKGEKALRVAILPAGDYVLAGRTFNMTYTDVFCLGAPLFRVQPGSVTYVGDFEMLALEKMADGGRRNAMRYSSDLEGARQQFAAAYPELSVRLEGWQPANGATFQCLGDEFVAYEVPESGKP</sequence>
<keyword evidence="1" id="KW-0732">Signal</keyword>
<protein>
    <recommendedName>
        <fullName evidence="4">Membrane-anchored protein</fullName>
    </recommendedName>
</protein>
<evidence type="ECO:0000313" key="3">
    <source>
        <dbReference type="Proteomes" id="UP000248014"/>
    </source>
</evidence>
<feature type="signal peptide" evidence="1">
    <location>
        <begin position="1"/>
        <end position="19"/>
    </location>
</feature>
<dbReference type="Proteomes" id="UP000248014">
    <property type="component" value="Unassembled WGS sequence"/>
</dbReference>
<comment type="caution">
    <text evidence="2">The sequence shown here is derived from an EMBL/GenBank/DDBJ whole genome shotgun (WGS) entry which is preliminary data.</text>
</comment>
<evidence type="ECO:0000256" key="1">
    <source>
        <dbReference type="SAM" id="SignalP"/>
    </source>
</evidence>
<evidence type="ECO:0008006" key="4">
    <source>
        <dbReference type="Google" id="ProtNLM"/>
    </source>
</evidence>
<evidence type="ECO:0000313" key="2">
    <source>
        <dbReference type="EMBL" id="PXW71664.1"/>
    </source>
</evidence>
<keyword evidence="3" id="KW-1185">Reference proteome</keyword>
<feature type="chain" id="PRO_5015901675" description="Membrane-anchored protein" evidence="1">
    <location>
        <begin position="20"/>
        <end position="213"/>
    </location>
</feature>
<dbReference type="OrthoDB" id="7596511at2"/>
<proteinExistence type="predicted"/>
<dbReference type="RefSeq" id="WP_110299791.1">
    <property type="nucleotide sequence ID" value="NZ_QJJM01000012.1"/>
</dbReference>
<dbReference type="AlphaFoldDB" id="A0A2V3UVC6"/>
<accession>A0A2V3UVC6</accession>
<gene>
    <name evidence="2" type="ORF">C7451_112108</name>
</gene>
<dbReference type="EMBL" id="QJJM01000012">
    <property type="protein sequence ID" value="PXW71664.1"/>
    <property type="molecule type" value="Genomic_DNA"/>
</dbReference>
<name>A0A2V3UVC6_9SPHN</name>
<reference evidence="2 3" key="1">
    <citation type="submission" date="2018-05" db="EMBL/GenBank/DDBJ databases">
        <title>Genomic Encyclopedia of Type Strains, Phase IV (KMG-IV): sequencing the most valuable type-strain genomes for metagenomic binning, comparative biology and taxonomic classification.</title>
        <authorList>
            <person name="Goeker M."/>
        </authorList>
    </citation>
    <scope>NUCLEOTIDE SEQUENCE [LARGE SCALE GENOMIC DNA]</scope>
    <source>
        <strain evidence="2 3">DSM 3183</strain>
    </source>
</reference>